<dbReference type="PANTHER" id="PTHR47506:SF1">
    <property type="entry name" value="HTH-TYPE TRANSCRIPTIONAL REGULATOR YJDC"/>
    <property type="match status" value="1"/>
</dbReference>
<dbReference type="RefSeq" id="WP_123313230.1">
    <property type="nucleotide sequence ID" value="NZ_JBBKAP010000041.1"/>
</dbReference>
<organism evidence="3 4">
    <name type="scientific">Curtobacterium citreum</name>
    <dbReference type="NCBI Taxonomy" id="2036"/>
    <lineage>
        <taxon>Bacteria</taxon>
        <taxon>Bacillati</taxon>
        <taxon>Actinomycetota</taxon>
        <taxon>Actinomycetes</taxon>
        <taxon>Micrococcales</taxon>
        <taxon>Microbacteriaceae</taxon>
        <taxon>Curtobacterium</taxon>
    </lineage>
</organism>
<keyword evidence="4" id="KW-1185">Reference proteome</keyword>
<dbReference type="Gene3D" id="1.10.357.10">
    <property type="entry name" value="Tetracycline Repressor, domain 2"/>
    <property type="match status" value="1"/>
</dbReference>
<protein>
    <submittedName>
        <fullName evidence="3">TetR family transcriptional regulator</fullName>
    </submittedName>
</protein>
<keyword evidence="2" id="KW-0804">Transcription</keyword>
<dbReference type="SUPFAM" id="SSF46689">
    <property type="entry name" value="Homeodomain-like"/>
    <property type="match status" value="1"/>
</dbReference>
<sequence length="198" mass="21420">MTLLTLTPPVAETPAQRTASKAADDLFTAHGVIPVRFEDVAAHAGMSVDELASAYPSKQALVVAVLRRWHGAWRRALDHIATTSADPRDEILGIFSYLEECFADEGWRGCAFINGHAELGRQDPEIAALAAEHFRDVESHLTLLCTRADMPAHIAETLSLLVEGARVESAVQGSAKPARSARLGAAMLMSVFEERTAF</sequence>
<reference evidence="3 4" key="1">
    <citation type="submission" date="2024-03" db="EMBL/GenBank/DDBJ databases">
        <title>Whole genomes of four grape xylem sap localized bacterial endophytes.</title>
        <authorList>
            <person name="Kumar G."/>
            <person name="Savka M.A."/>
        </authorList>
    </citation>
    <scope>NUCLEOTIDE SEQUENCE [LARGE SCALE GENOMIC DNA]</scope>
    <source>
        <strain evidence="3 4">RIT_GXS8</strain>
    </source>
</reference>
<gene>
    <name evidence="3" type="ORF">WMN62_06975</name>
</gene>
<proteinExistence type="predicted"/>
<dbReference type="PANTHER" id="PTHR47506">
    <property type="entry name" value="TRANSCRIPTIONAL REGULATORY PROTEIN"/>
    <property type="match status" value="1"/>
</dbReference>
<accession>A0ABU8Y8R2</accession>
<dbReference type="Proteomes" id="UP001370299">
    <property type="component" value="Unassembled WGS sequence"/>
</dbReference>
<name>A0ABU8Y8R2_9MICO</name>
<dbReference type="SUPFAM" id="SSF48498">
    <property type="entry name" value="Tetracyclin repressor-like, C-terminal domain"/>
    <property type="match status" value="1"/>
</dbReference>
<evidence type="ECO:0000256" key="1">
    <source>
        <dbReference type="ARBA" id="ARBA00023015"/>
    </source>
</evidence>
<evidence type="ECO:0000256" key="2">
    <source>
        <dbReference type="ARBA" id="ARBA00023163"/>
    </source>
</evidence>
<evidence type="ECO:0000313" key="4">
    <source>
        <dbReference type="Proteomes" id="UP001370299"/>
    </source>
</evidence>
<keyword evidence="1" id="KW-0805">Transcription regulation</keyword>
<dbReference type="InterPro" id="IPR009057">
    <property type="entry name" value="Homeodomain-like_sf"/>
</dbReference>
<evidence type="ECO:0000313" key="3">
    <source>
        <dbReference type="EMBL" id="MEK0171206.1"/>
    </source>
</evidence>
<comment type="caution">
    <text evidence="3">The sequence shown here is derived from an EMBL/GenBank/DDBJ whole genome shotgun (WGS) entry which is preliminary data.</text>
</comment>
<dbReference type="InterPro" id="IPR036271">
    <property type="entry name" value="Tet_transcr_reg_TetR-rel_C_sf"/>
</dbReference>
<dbReference type="EMBL" id="JBBLYY010000036">
    <property type="protein sequence ID" value="MEK0171206.1"/>
    <property type="molecule type" value="Genomic_DNA"/>
</dbReference>